<evidence type="ECO:0000256" key="2">
    <source>
        <dbReference type="ARBA" id="ARBA00001911"/>
    </source>
</evidence>
<keyword evidence="6 7" id="KW-0456">Lyase</keyword>
<comment type="catalytic activity">
    <reaction evidence="1 7">
        <text>dTDP-alpha-D-glucose = dTDP-4-dehydro-6-deoxy-alpha-D-glucose + H2O</text>
        <dbReference type="Rhea" id="RHEA:17221"/>
        <dbReference type="ChEBI" id="CHEBI:15377"/>
        <dbReference type="ChEBI" id="CHEBI:57477"/>
        <dbReference type="ChEBI" id="CHEBI:57649"/>
        <dbReference type="EC" id="4.2.1.46"/>
    </reaction>
</comment>
<evidence type="ECO:0000313" key="10">
    <source>
        <dbReference type="Proteomes" id="UP000228528"/>
    </source>
</evidence>
<dbReference type="AlphaFoldDB" id="A0A2M6P003"/>
<dbReference type="GO" id="GO:0009225">
    <property type="term" value="P:nucleotide-sugar metabolic process"/>
    <property type="evidence" value="ECO:0007669"/>
    <property type="project" value="InterPro"/>
</dbReference>
<dbReference type="CDD" id="cd05246">
    <property type="entry name" value="dTDP_GD_SDR_e"/>
    <property type="match status" value="1"/>
</dbReference>
<comment type="cofactor">
    <cofactor evidence="2 7">
        <name>NAD(+)</name>
        <dbReference type="ChEBI" id="CHEBI:57540"/>
    </cofactor>
</comment>
<dbReference type="Gene3D" id="3.90.25.10">
    <property type="entry name" value="UDP-galactose 4-epimerase, domain 1"/>
    <property type="match status" value="1"/>
</dbReference>
<dbReference type="InterPro" id="IPR036291">
    <property type="entry name" value="NAD(P)-bd_dom_sf"/>
</dbReference>
<reference evidence="10" key="1">
    <citation type="submission" date="2017-09" db="EMBL/GenBank/DDBJ databases">
        <title>Depth-based differentiation of microbial function through sediment-hosted aquifers and enrichment of novel symbionts in the deep terrestrial subsurface.</title>
        <authorList>
            <person name="Probst A.J."/>
            <person name="Ladd B."/>
            <person name="Jarett J.K."/>
            <person name="Geller-Mcgrath D.E."/>
            <person name="Sieber C.M.K."/>
            <person name="Emerson J.B."/>
            <person name="Anantharaman K."/>
            <person name="Thomas B.C."/>
            <person name="Malmstrom R."/>
            <person name="Stieglmeier M."/>
            <person name="Klingl A."/>
            <person name="Woyke T."/>
            <person name="Ryan C.M."/>
            <person name="Banfield J.F."/>
        </authorList>
    </citation>
    <scope>NUCLEOTIDE SEQUENCE [LARGE SCALE GENOMIC DNA]</scope>
</reference>
<name>A0A2M6P003_9BACT</name>
<evidence type="ECO:0000256" key="5">
    <source>
        <dbReference type="ARBA" id="ARBA00023027"/>
    </source>
</evidence>
<evidence type="ECO:0000256" key="3">
    <source>
        <dbReference type="ARBA" id="ARBA00008178"/>
    </source>
</evidence>
<comment type="similarity">
    <text evidence="3 7">Belongs to the NAD(P)-dependent epimerase/dehydratase family. dTDP-glucose dehydratase subfamily.</text>
</comment>
<dbReference type="SUPFAM" id="SSF51735">
    <property type="entry name" value="NAD(P)-binding Rossmann-fold domains"/>
    <property type="match status" value="1"/>
</dbReference>
<evidence type="ECO:0000313" key="9">
    <source>
        <dbReference type="EMBL" id="PIR77063.1"/>
    </source>
</evidence>
<dbReference type="InterPro" id="IPR005888">
    <property type="entry name" value="dTDP_Gluc_deHydtase"/>
</dbReference>
<evidence type="ECO:0000256" key="6">
    <source>
        <dbReference type="ARBA" id="ARBA00023239"/>
    </source>
</evidence>
<evidence type="ECO:0000256" key="4">
    <source>
        <dbReference type="ARBA" id="ARBA00011990"/>
    </source>
</evidence>
<accession>A0A2M6P003</accession>
<dbReference type="PANTHER" id="PTHR43000">
    <property type="entry name" value="DTDP-D-GLUCOSE 4,6-DEHYDRATASE-RELATED"/>
    <property type="match status" value="1"/>
</dbReference>
<dbReference type="GO" id="GO:0008460">
    <property type="term" value="F:dTDP-glucose 4,6-dehydratase activity"/>
    <property type="evidence" value="ECO:0007669"/>
    <property type="project" value="UniProtKB-EC"/>
</dbReference>
<dbReference type="EMBL" id="PFBW01000191">
    <property type="protein sequence ID" value="PIR77063.1"/>
    <property type="molecule type" value="Genomic_DNA"/>
</dbReference>
<keyword evidence="5" id="KW-0520">NAD</keyword>
<dbReference type="EC" id="4.2.1.46" evidence="4 7"/>
<dbReference type="Pfam" id="PF16363">
    <property type="entry name" value="GDP_Man_Dehyd"/>
    <property type="match status" value="1"/>
</dbReference>
<comment type="caution">
    <text evidence="9">The sequence shown here is derived from an EMBL/GenBank/DDBJ whole genome shotgun (WGS) entry which is preliminary data.</text>
</comment>
<proteinExistence type="inferred from homology"/>
<evidence type="ECO:0000259" key="8">
    <source>
        <dbReference type="Pfam" id="PF16363"/>
    </source>
</evidence>
<gene>
    <name evidence="9" type="primary">rfbB</name>
    <name evidence="9" type="ORF">COU30_04475</name>
</gene>
<dbReference type="Gene3D" id="3.40.50.720">
    <property type="entry name" value="NAD(P)-binding Rossmann-like Domain"/>
    <property type="match status" value="1"/>
</dbReference>
<dbReference type="Proteomes" id="UP000228528">
    <property type="component" value="Unassembled WGS sequence"/>
</dbReference>
<protein>
    <recommendedName>
        <fullName evidence="4 7">dTDP-glucose 4,6-dehydratase</fullName>
        <ecNumber evidence="4 7">4.2.1.46</ecNumber>
    </recommendedName>
</protein>
<dbReference type="NCBIfam" id="TIGR01181">
    <property type="entry name" value="dTDP_gluc_dehyt"/>
    <property type="match status" value="1"/>
</dbReference>
<sequence>MKLVVTGGAGFIGSNFIHYWLKNHPEDEVIGYDSLTYAGNLENLEHAKEHKQFTFIKGDIGDFDTAKKSLEGVDIVINFAAESHNDRAVLDPGIFIRTNVLGTQILLEAARQAGVKRFHHISTCEVFGDLALDEQRAFLETDPYQPKTPYNASKAGANHVVMAYYHTYNMPVTISHCANNYGPYQFPEKLIPLFTTNALEDKSLPLFKSSQNKREWTHVDDHARAIEAILENGKIGEAYNIGTGVEKSVEEITNIILKTLDKPESLKTYVPDRLSHDRRYLLDDTKLRQETGWKPQIDFEDGMKETILWYKNNEDWWKRVKSGEYETYYDMYYNDKLGKK</sequence>
<organism evidence="9 10">
    <name type="scientific">Candidatus Magasanikbacteria bacterium CG10_big_fil_rev_8_21_14_0_10_38_6</name>
    <dbReference type="NCBI Taxonomy" id="1974647"/>
    <lineage>
        <taxon>Bacteria</taxon>
        <taxon>Candidatus Magasanikiibacteriota</taxon>
    </lineage>
</organism>
<dbReference type="InterPro" id="IPR016040">
    <property type="entry name" value="NAD(P)-bd_dom"/>
</dbReference>
<evidence type="ECO:0000256" key="7">
    <source>
        <dbReference type="RuleBase" id="RU004473"/>
    </source>
</evidence>
<feature type="domain" description="NAD(P)-binding" evidence="8">
    <location>
        <begin position="5"/>
        <end position="306"/>
    </location>
</feature>
<evidence type="ECO:0000256" key="1">
    <source>
        <dbReference type="ARBA" id="ARBA00001539"/>
    </source>
</evidence>